<dbReference type="EMBL" id="VFRA01000001">
    <property type="protein sequence ID" value="TQO19527.1"/>
    <property type="molecule type" value="Genomic_DNA"/>
</dbReference>
<dbReference type="InterPro" id="IPR011991">
    <property type="entry name" value="ArsR-like_HTH"/>
</dbReference>
<dbReference type="InterPro" id="IPR036390">
    <property type="entry name" value="WH_DNA-bd_sf"/>
</dbReference>
<feature type="domain" description="HTH arsR-type" evidence="4">
    <location>
        <begin position="5"/>
        <end position="111"/>
    </location>
</feature>
<dbReference type="Pfam" id="PF01022">
    <property type="entry name" value="HTH_5"/>
    <property type="match status" value="1"/>
</dbReference>
<dbReference type="CDD" id="cd00090">
    <property type="entry name" value="HTH_ARSR"/>
    <property type="match status" value="1"/>
</dbReference>
<dbReference type="PANTHER" id="PTHR33154">
    <property type="entry name" value="TRANSCRIPTIONAL REGULATOR, ARSR FAMILY"/>
    <property type="match status" value="1"/>
</dbReference>
<dbReference type="InterPro" id="IPR051081">
    <property type="entry name" value="HTH_MetalResp_TranReg"/>
</dbReference>
<proteinExistence type="predicted"/>
<evidence type="ECO:0000256" key="1">
    <source>
        <dbReference type="ARBA" id="ARBA00023015"/>
    </source>
</evidence>
<dbReference type="InterPro" id="IPR036388">
    <property type="entry name" value="WH-like_DNA-bd_sf"/>
</dbReference>
<dbReference type="Gene3D" id="1.10.10.10">
    <property type="entry name" value="Winged helix-like DNA-binding domain superfamily/Winged helix DNA-binding domain"/>
    <property type="match status" value="1"/>
</dbReference>
<gene>
    <name evidence="5" type="ORF">FB472_1087</name>
</gene>
<keyword evidence="2" id="KW-0238">DNA-binding</keyword>
<organism evidence="5 6">
    <name type="scientific">Rhodoglobus vestalii</name>
    <dbReference type="NCBI Taxonomy" id="193384"/>
    <lineage>
        <taxon>Bacteria</taxon>
        <taxon>Bacillati</taxon>
        <taxon>Actinomycetota</taxon>
        <taxon>Actinomycetes</taxon>
        <taxon>Micrococcales</taxon>
        <taxon>Microbacteriaceae</taxon>
        <taxon>Rhodoglobus</taxon>
    </lineage>
</organism>
<evidence type="ECO:0000259" key="4">
    <source>
        <dbReference type="PROSITE" id="PS50987"/>
    </source>
</evidence>
<keyword evidence="1" id="KW-0805">Transcription regulation</keyword>
<dbReference type="NCBIfam" id="NF033788">
    <property type="entry name" value="HTH_metalloreg"/>
    <property type="match status" value="1"/>
</dbReference>
<dbReference type="PROSITE" id="PS50987">
    <property type="entry name" value="HTH_ARSR_2"/>
    <property type="match status" value="1"/>
</dbReference>
<evidence type="ECO:0000313" key="6">
    <source>
        <dbReference type="Proteomes" id="UP000316560"/>
    </source>
</evidence>
<keyword evidence="6" id="KW-1185">Reference proteome</keyword>
<evidence type="ECO:0000313" key="5">
    <source>
        <dbReference type="EMBL" id="TQO19527.1"/>
    </source>
</evidence>
<accession>A0A8H2K623</accession>
<dbReference type="PANTHER" id="PTHR33154:SF33">
    <property type="entry name" value="TRANSCRIPTIONAL REPRESSOR SDPR"/>
    <property type="match status" value="1"/>
</dbReference>
<protein>
    <submittedName>
        <fullName evidence="5">ArsR family transcriptional regulator</fullName>
    </submittedName>
</protein>
<dbReference type="SMART" id="SM00418">
    <property type="entry name" value="HTH_ARSR"/>
    <property type="match status" value="1"/>
</dbReference>
<name>A0A8H2K623_9MICO</name>
<evidence type="ECO:0000256" key="3">
    <source>
        <dbReference type="ARBA" id="ARBA00023163"/>
    </source>
</evidence>
<dbReference type="SUPFAM" id="SSF46785">
    <property type="entry name" value="Winged helix' DNA-binding domain"/>
    <property type="match status" value="1"/>
</dbReference>
<keyword evidence="3" id="KW-0804">Transcription</keyword>
<dbReference type="AlphaFoldDB" id="A0A8H2K623"/>
<comment type="caution">
    <text evidence="5">The sequence shown here is derived from an EMBL/GenBank/DDBJ whole genome shotgun (WGS) entry which is preliminary data.</text>
</comment>
<dbReference type="GO" id="GO:0003700">
    <property type="term" value="F:DNA-binding transcription factor activity"/>
    <property type="evidence" value="ECO:0007669"/>
    <property type="project" value="InterPro"/>
</dbReference>
<dbReference type="GO" id="GO:0003677">
    <property type="term" value="F:DNA binding"/>
    <property type="evidence" value="ECO:0007669"/>
    <property type="project" value="UniProtKB-KW"/>
</dbReference>
<reference evidence="5 6" key="1">
    <citation type="submission" date="2019-06" db="EMBL/GenBank/DDBJ databases">
        <title>Sequencing the genomes of 1000 actinobacteria strains.</title>
        <authorList>
            <person name="Klenk H.-P."/>
        </authorList>
    </citation>
    <scope>NUCLEOTIDE SEQUENCE [LARGE SCALE GENOMIC DNA]</scope>
    <source>
        <strain evidence="5 6">DSM 21947</strain>
    </source>
</reference>
<sequence length="172" mass="19221">MVLPSKPDYPEVMADIFDVIADLTRRSLLAVLLEQYVASDSPSGELSVSEIVEKLDLSQPTVSKHLRVLRDHGLVSVREDGQHRYYRLDSSPLEEVEDWLIPFLSADFNDDFDDELRASTGAFAAWSGADVGDNLGRQVANRTHQARSALHDAAEAAKQMPRNVRNRIFGKD</sequence>
<dbReference type="InterPro" id="IPR001845">
    <property type="entry name" value="HTH_ArsR_DNA-bd_dom"/>
</dbReference>
<dbReference type="Proteomes" id="UP000316560">
    <property type="component" value="Unassembled WGS sequence"/>
</dbReference>
<evidence type="ECO:0000256" key="2">
    <source>
        <dbReference type="ARBA" id="ARBA00023125"/>
    </source>
</evidence>